<dbReference type="Proteomes" id="UP001472677">
    <property type="component" value="Unassembled WGS sequence"/>
</dbReference>
<gene>
    <name evidence="1" type="ORF">V6N12_071790</name>
</gene>
<proteinExistence type="predicted"/>
<name>A0ABR2FL88_9ROSI</name>
<evidence type="ECO:0000313" key="2">
    <source>
        <dbReference type="Proteomes" id="UP001472677"/>
    </source>
</evidence>
<sequence>MVVGNAKFQGVVGMLFPPMHPRVCCPPGEHELRRLHRPSYAPKALFQVQHMIRYSSRNPSATYITQNSTTDGCTRAQLHCAIRIDLAPSNQWWLPTYRGTSSPFSIRM</sequence>
<reference evidence="1 2" key="1">
    <citation type="journal article" date="2024" name="G3 (Bethesda)">
        <title>Genome assembly of Hibiscus sabdariffa L. provides insights into metabolisms of medicinal natural products.</title>
        <authorList>
            <person name="Kim T."/>
        </authorList>
    </citation>
    <scope>NUCLEOTIDE SEQUENCE [LARGE SCALE GENOMIC DNA]</scope>
    <source>
        <strain evidence="1">TK-2024</strain>
        <tissue evidence="1">Old leaves</tissue>
    </source>
</reference>
<evidence type="ECO:0000313" key="1">
    <source>
        <dbReference type="EMBL" id="KAK8581572.1"/>
    </source>
</evidence>
<accession>A0ABR2FL88</accession>
<protein>
    <submittedName>
        <fullName evidence="1">Uncharacterized protein</fullName>
    </submittedName>
</protein>
<keyword evidence="2" id="KW-1185">Reference proteome</keyword>
<comment type="caution">
    <text evidence="1">The sequence shown here is derived from an EMBL/GenBank/DDBJ whole genome shotgun (WGS) entry which is preliminary data.</text>
</comment>
<dbReference type="EMBL" id="JBBPBM010000006">
    <property type="protein sequence ID" value="KAK8581572.1"/>
    <property type="molecule type" value="Genomic_DNA"/>
</dbReference>
<organism evidence="1 2">
    <name type="scientific">Hibiscus sabdariffa</name>
    <name type="common">roselle</name>
    <dbReference type="NCBI Taxonomy" id="183260"/>
    <lineage>
        <taxon>Eukaryota</taxon>
        <taxon>Viridiplantae</taxon>
        <taxon>Streptophyta</taxon>
        <taxon>Embryophyta</taxon>
        <taxon>Tracheophyta</taxon>
        <taxon>Spermatophyta</taxon>
        <taxon>Magnoliopsida</taxon>
        <taxon>eudicotyledons</taxon>
        <taxon>Gunneridae</taxon>
        <taxon>Pentapetalae</taxon>
        <taxon>rosids</taxon>
        <taxon>malvids</taxon>
        <taxon>Malvales</taxon>
        <taxon>Malvaceae</taxon>
        <taxon>Malvoideae</taxon>
        <taxon>Hibiscus</taxon>
    </lineage>
</organism>